<protein>
    <submittedName>
        <fullName evidence="1">12178_t:CDS:1</fullName>
    </submittedName>
</protein>
<name>A0ACA9MUL7_9GLOM</name>
<keyword evidence="2" id="KW-1185">Reference proteome</keyword>
<evidence type="ECO:0000313" key="1">
    <source>
        <dbReference type="EMBL" id="CAG8614321.1"/>
    </source>
</evidence>
<reference evidence="1" key="1">
    <citation type="submission" date="2021-06" db="EMBL/GenBank/DDBJ databases">
        <authorList>
            <person name="Kallberg Y."/>
            <person name="Tangrot J."/>
            <person name="Rosling A."/>
        </authorList>
    </citation>
    <scope>NUCLEOTIDE SEQUENCE</scope>
    <source>
        <strain evidence="1">CL356</strain>
    </source>
</reference>
<dbReference type="Proteomes" id="UP000789525">
    <property type="component" value="Unassembled WGS sequence"/>
</dbReference>
<comment type="caution">
    <text evidence="1">The sequence shown here is derived from an EMBL/GenBank/DDBJ whole genome shotgun (WGS) entry which is preliminary data.</text>
</comment>
<dbReference type="EMBL" id="CAJVPT010015842">
    <property type="protein sequence ID" value="CAG8614321.1"/>
    <property type="molecule type" value="Genomic_DNA"/>
</dbReference>
<proteinExistence type="predicted"/>
<sequence>SQIPLVRTSSKSVVKRTPDAREQPRPSTHQSGPSPTVAHQSETSPMASNQGPTHPTLRANPFPEVTDLFCRLPLSTLFYQLEADCQGRTGPNRSAELYRPLNPSSGQTDFRFICVAAESPHPGSGMLTGFPFDRRHEESFSLEYLLLPPRSALEAVPPSIAAKASSPTSTPAYSSARHKNADGERVPTSMATVLLSR</sequence>
<gene>
    <name evidence="1" type="ORF">ACOLOM_LOCUS7114</name>
</gene>
<feature type="non-terminal residue" evidence="1">
    <location>
        <position position="1"/>
    </location>
</feature>
<organism evidence="1 2">
    <name type="scientific">Acaulospora colombiana</name>
    <dbReference type="NCBI Taxonomy" id="27376"/>
    <lineage>
        <taxon>Eukaryota</taxon>
        <taxon>Fungi</taxon>
        <taxon>Fungi incertae sedis</taxon>
        <taxon>Mucoromycota</taxon>
        <taxon>Glomeromycotina</taxon>
        <taxon>Glomeromycetes</taxon>
        <taxon>Diversisporales</taxon>
        <taxon>Acaulosporaceae</taxon>
        <taxon>Acaulospora</taxon>
    </lineage>
</organism>
<evidence type="ECO:0000313" key="2">
    <source>
        <dbReference type="Proteomes" id="UP000789525"/>
    </source>
</evidence>
<accession>A0ACA9MUL7</accession>